<protein>
    <recommendedName>
        <fullName evidence="5">Transmembrane protein</fullName>
    </recommendedName>
</protein>
<keyword evidence="4" id="KW-1185">Reference proteome</keyword>
<dbReference type="AlphaFoldDB" id="A0A7J0GS77"/>
<keyword evidence="2" id="KW-1133">Transmembrane helix</keyword>
<name>A0A7J0GS77_9ERIC</name>
<feature type="compositionally biased region" description="Polar residues" evidence="1">
    <location>
        <begin position="231"/>
        <end position="241"/>
    </location>
</feature>
<feature type="region of interest" description="Disordered" evidence="1">
    <location>
        <begin position="98"/>
        <end position="123"/>
    </location>
</feature>
<dbReference type="OrthoDB" id="1899142at2759"/>
<accession>A0A7J0GS77</accession>
<gene>
    <name evidence="3" type="ORF">Acr_23g0020370</name>
</gene>
<dbReference type="EMBL" id="BJWL01000023">
    <property type="protein sequence ID" value="GFZ13652.1"/>
    <property type="molecule type" value="Genomic_DNA"/>
</dbReference>
<evidence type="ECO:0000256" key="2">
    <source>
        <dbReference type="SAM" id="Phobius"/>
    </source>
</evidence>
<sequence>MGHIPLRDRDLFIDLECGVITSEEGTGQSPVLGNRQAKYLSTSVANGSVGVECHANSYSNLGETSEVVHGNIEVLIGNDSGGKDNGEHVVLVEKKHVREKHKKANYKKAAKPPRPPKGPSLDDADLKLVKEISALAMEKRARSERLKTLRKRKEAKLSLVSAASSLSLSSPGSLFAMLITVLFFLVILFQGFGCEGRSGVSLQGSPEPPVTTKSLISVQFYYQPSADDGSRPSSESPSHVEQASGPKFRCPG</sequence>
<organism evidence="3 4">
    <name type="scientific">Actinidia rufa</name>
    <dbReference type="NCBI Taxonomy" id="165716"/>
    <lineage>
        <taxon>Eukaryota</taxon>
        <taxon>Viridiplantae</taxon>
        <taxon>Streptophyta</taxon>
        <taxon>Embryophyta</taxon>
        <taxon>Tracheophyta</taxon>
        <taxon>Spermatophyta</taxon>
        <taxon>Magnoliopsida</taxon>
        <taxon>eudicotyledons</taxon>
        <taxon>Gunneridae</taxon>
        <taxon>Pentapetalae</taxon>
        <taxon>asterids</taxon>
        <taxon>Ericales</taxon>
        <taxon>Actinidiaceae</taxon>
        <taxon>Actinidia</taxon>
    </lineage>
</organism>
<reference evidence="3 4" key="1">
    <citation type="submission" date="2019-07" db="EMBL/GenBank/DDBJ databases">
        <title>De Novo Assembly of kiwifruit Actinidia rufa.</title>
        <authorList>
            <person name="Sugita-Konishi S."/>
            <person name="Sato K."/>
            <person name="Mori E."/>
            <person name="Abe Y."/>
            <person name="Kisaki G."/>
            <person name="Hamano K."/>
            <person name="Suezawa K."/>
            <person name="Otani M."/>
            <person name="Fukuda T."/>
            <person name="Manabe T."/>
            <person name="Gomi K."/>
            <person name="Tabuchi M."/>
            <person name="Akimitsu K."/>
            <person name="Kataoka I."/>
        </authorList>
    </citation>
    <scope>NUCLEOTIDE SEQUENCE [LARGE SCALE GENOMIC DNA]</scope>
    <source>
        <strain evidence="4">cv. Fuchu</strain>
    </source>
</reference>
<feature type="region of interest" description="Disordered" evidence="1">
    <location>
        <begin position="224"/>
        <end position="252"/>
    </location>
</feature>
<evidence type="ECO:0000256" key="1">
    <source>
        <dbReference type="SAM" id="MobiDB-lite"/>
    </source>
</evidence>
<comment type="caution">
    <text evidence="3">The sequence shown here is derived from an EMBL/GenBank/DDBJ whole genome shotgun (WGS) entry which is preliminary data.</text>
</comment>
<keyword evidence="2" id="KW-0812">Transmembrane</keyword>
<proteinExistence type="predicted"/>
<evidence type="ECO:0008006" key="5">
    <source>
        <dbReference type="Google" id="ProtNLM"/>
    </source>
</evidence>
<feature type="compositionally biased region" description="Basic residues" evidence="1">
    <location>
        <begin position="98"/>
        <end position="111"/>
    </location>
</feature>
<dbReference type="Proteomes" id="UP000585474">
    <property type="component" value="Unassembled WGS sequence"/>
</dbReference>
<feature type="transmembrane region" description="Helical" evidence="2">
    <location>
        <begin position="174"/>
        <end position="193"/>
    </location>
</feature>
<dbReference type="PANTHER" id="PTHR34188:SF5">
    <property type="entry name" value="OS05G0131900 PROTEIN"/>
    <property type="match status" value="1"/>
</dbReference>
<evidence type="ECO:0000313" key="4">
    <source>
        <dbReference type="Proteomes" id="UP000585474"/>
    </source>
</evidence>
<evidence type="ECO:0000313" key="3">
    <source>
        <dbReference type="EMBL" id="GFZ13652.1"/>
    </source>
</evidence>
<dbReference type="PANTHER" id="PTHR34188">
    <property type="entry name" value="OS01G0299500 PROTEIN"/>
    <property type="match status" value="1"/>
</dbReference>
<keyword evidence="2" id="KW-0472">Membrane</keyword>